<dbReference type="SUPFAM" id="SSF55785">
    <property type="entry name" value="PYP-like sensor domain (PAS domain)"/>
    <property type="match status" value="1"/>
</dbReference>
<dbReference type="PROSITE" id="PS50112">
    <property type="entry name" value="PAS"/>
    <property type="match status" value="1"/>
</dbReference>
<dbReference type="InterPro" id="IPR051310">
    <property type="entry name" value="MCP_chemotaxis"/>
</dbReference>
<dbReference type="GO" id="GO:0007165">
    <property type="term" value="P:signal transduction"/>
    <property type="evidence" value="ECO:0007669"/>
    <property type="project" value="UniProtKB-KW"/>
</dbReference>
<dbReference type="GO" id="GO:0004888">
    <property type="term" value="F:transmembrane signaling receptor activity"/>
    <property type="evidence" value="ECO:0007669"/>
    <property type="project" value="InterPro"/>
</dbReference>
<dbReference type="SUPFAM" id="SSF58104">
    <property type="entry name" value="Methyl-accepting chemotaxis protein (MCP) signaling domain"/>
    <property type="match status" value="1"/>
</dbReference>
<keyword evidence="7" id="KW-1185">Reference proteome</keyword>
<evidence type="ECO:0000256" key="1">
    <source>
        <dbReference type="ARBA" id="ARBA00022500"/>
    </source>
</evidence>
<dbReference type="AlphaFoldDB" id="A0A2W7PPS0"/>
<dbReference type="SMART" id="SM00283">
    <property type="entry name" value="MA"/>
    <property type="match status" value="1"/>
</dbReference>
<dbReference type="Proteomes" id="UP000248916">
    <property type="component" value="Unassembled WGS sequence"/>
</dbReference>
<dbReference type="CDD" id="cd00130">
    <property type="entry name" value="PAS"/>
    <property type="match status" value="1"/>
</dbReference>
<dbReference type="PRINTS" id="PR00260">
    <property type="entry name" value="CHEMTRNSDUCR"/>
</dbReference>
<dbReference type="InterPro" id="IPR035965">
    <property type="entry name" value="PAS-like_dom_sf"/>
</dbReference>
<dbReference type="EMBL" id="QKZL01000032">
    <property type="protein sequence ID" value="PZX11369.1"/>
    <property type="molecule type" value="Genomic_DNA"/>
</dbReference>
<proteinExistence type="inferred from homology"/>
<evidence type="ECO:0000256" key="3">
    <source>
        <dbReference type="PROSITE-ProRule" id="PRU00284"/>
    </source>
</evidence>
<evidence type="ECO:0000259" key="4">
    <source>
        <dbReference type="PROSITE" id="PS50111"/>
    </source>
</evidence>
<dbReference type="InterPro" id="IPR004090">
    <property type="entry name" value="Chemotax_Me-accpt_rcpt"/>
</dbReference>
<dbReference type="Gene3D" id="1.10.287.950">
    <property type="entry name" value="Methyl-accepting chemotaxis protein"/>
    <property type="match status" value="1"/>
</dbReference>
<dbReference type="PANTHER" id="PTHR43531">
    <property type="entry name" value="PROTEIN ICFG"/>
    <property type="match status" value="1"/>
</dbReference>
<dbReference type="InterPro" id="IPR004089">
    <property type="entry name" value="MCPsignal_dom"/>
</dbReference>
<dbReference type="Pfam" id="PF13426">
    <property type="entry name" value="PAS_9"/>
    <property type="match status" value="1"/>
</dbReference>
<dbReference type="NCBIfam" id="TIGR00229">
    <property type="entry name" value="sensory_box"/>
    <property type="match status" value="1"/>
</dbReference>
<keyword evidence="1" id="KW-0145">Chemotaxis</keyword>
<evidence type="ECO:0000313" key="7">
    <source>
        <dbReference type="Proteomes" id="UP000248916"/>
    </source>
</evidence>
<reference evidence="6 7" key="1">
    <citation type="submission" date="2018-06" db="EMBL/GenBank/DDBJ databases">
        <title>Genomic Encyclopedia of Archaeal and Bacterial Type Strains, Phase II (KMG-II): from individual species to whole genera.</title>
        <authorList>
            <person name="Goeker M."/>
        </authorList>
    </citation>
    <scope>NUCLEOTIDE SEQUENCE [LARGE SCALE GENOMIC DNA]</scope>
    <source>
        <strain evidence="6 7">DSM 22009</strain>
    </source>
</reference>
<dbReference type="GO" id="GO:0006935">
    <property type="term" value="P:chemotaxis"/>
    <property type="evidence" value="ECO:0007669"/>
    <property type="project" value="UniProtKB-KW"/>
</dbReference>
<dbReference type="OrthoDB" id="9816309at2"/>
<feature type="domain" description="Methyl-accepting transducer" evidence="4">
    <location>
        <begin position="109"/>
        <end position="279"/>
    </location>
</feature>
<keyword evidence="3" id="KW-0807">Transducer</keyword>
<dbReference type="PROSITE" id="PS50111">
    <property type="entry name" value="CHEMOTAXIS_TRANSDUC_2"/>
    <property type="match status" value="1"/>
</dbReference>
<evidence type="ECO:0000256" key="2">
    <source>
        <dbReference type="ARBA" id="ARBA00029447"/>
    </source>
</evidence>
<protein>
    <submittedName>
        <fullName evidence="6">Methyl-accepting chemotaxis protein</fullName>
    </submittedName>
</protein>
<gene>
    <name evidence="6" type="ORF">LX81_03960</name>
</gene>
<evidence type="ECO:0000259" key="5">
    <source>
        <dbReference type="PROSITE" id="PS50112"/>
    </source>
</evidence>
<dbReference type="InterPro" id="IPR000014">
    <property type="entry name" value="PAS"/>
</dbReference>
<name>A0A2W7PPS0_9RHOB</name>
<organism evidence="6 7">
    <name type="scientific">Palleronia aestuarii</name>
    <dbReference type="NCBI Taxonomy" id="568105"/>
    <lineage>
        <taxon>Bacteria</taxon>
        <taxon>Pseudomonadati</taxon>
        <taxon>Pseudomonadota</taxon>
        <taxon>Alphaproteobacteria</taxon>
        <taxon>Rhodobacterales</taxon>
        <taxon>Roseobacteraceae</taxon>
        <taxon>Palleronia</taxon>
    </lineage>
</organism>
<comment type="caution">
    <text evidence="6">The sequence shown here is derived from an EMBL/GenBank/DDBJ whole genome shotgun (WGS) entry which is preliminary data.</text>
</comment>
<dbReference type="PANTHER" id="PTHR43531:SF11">
    <property type="entry name" value="METHYL-ACCEPTING CHEMOTAXIS PROTEIN 3"/>
    <property type="match status" value="1"/>
</dbReference>
<accession>A0A2W7PPS0</accession>
<dbReference type="GO" id="GO:0005886">
    <property type="term" value="C:plasma membrane"/>
    <property type="evidence" value="ECO:0007669"/>
    <property type="project" value="TreeGrafter"/>
</dbReference>
<evidence type="ECO:0000313" key="6">
    <source>
        <dbReference type="EMBL" id="PZX11369.1"/>
    </source>
</evidence>
<dbReference type="Gene3D" id="3.30.450.20">
    <property type="entry name" value="PAS domain"/>
    <property type="match status" value="1"/>
</dbReference>
<comment type="similarity">
    <text evidence="2">Belongs to the methyl-accepting chemotaxis (MCP) protein family.</text>
</comment>
<feature type="domain" description="PAS" evidence="5">
    <location>
        <begin position="1"/>
        <end position="30"/>
    </location>
</feature>
<dbReference type="Pfam" id="PF00015">
    <property type="entry name" value="MCPsignal"/>
    <property type="match status" value="1"/>
</dbReference>
<sequence>MIFYNPAAERLWGFTSEEVLGNNVKMLVPDAHRHNHDDLIDANRTTGQDKIVGSSRAVTIQRKDGGVVPASLALSKMRIGKSWAYAAFVRDMSQEMHLRHATLDQAGASVDLVAGDCDKMVQLASTVSMRASQQATSAQEASSAMEEMTATIGQCADNARTTKTIATDCANNARSAGETVTRAVNTMGEIADKIRIVREIARQTDLLALNAAIEAARAGTHGRGFAVVAAEVRKLAERSQEAATEIGRLSVETHQVSQEAGQKITDLIPEIVRTADLVR</sequence>